<dbReference type="InterPro" id="IPR007332">
    <property type="entry name" value="DUF411"/>
</dbReference>
<keyword evidence="3" id="KW-1185">Reference proteome</keyword>
<comment type="caution">
    <text evidence="2">The sequence shown here is derived from an EMBL/GenBank/DDBJ whole genome shotgun (WGS) entry which is preliminary data.</text>
</comment>
<feature type="signal peptide" evidence="1">
    <location>
        <begin position="1"/>
        <end position="23"/>
    </location>
</feature>
<gene>
    <name evidence="2" type="ORF">GB927_025425</name>
</gene>
<dbReference type="Proteomes" id="UP000996601">
    <property type="component" value="Unassembled WGS sequence"/>
</dbReference>
<organism evidence="2 3">
    <name type="scientific">Shinella lacus</name>
    <dbReference type="NCBI Taxonomy" id="2654216"/>
    <lineage>
        <taxon>Bacteria</taxon>
        <taxon>Pseudomonadati</taxon>
        <taxon>Pseudomonadota</taxon>
        <taxon>Alphaproteobacteria</taxon>
        <taxon>Hyphomicrobiales</taxon>
        <taxon>Rhizobiaceae</taxon>
        <taxon>Shinella</taxon>
    </lineage>
</organism>
<dbReference type="EMBL" id="WHSB02000012">
    <property type="protein sequence ID" value="MCQ4633406.1"/>
    <property type="molecule type" value="Genomic_DNA"/>
</dbReference>
<feature type="chain" id="PRO_5047056429" evidence="1">
    <location>
        <begin position="24"/>
        <end position="151"/>
    </location>
</feature>
<evidence type="ECO:0000313" key="2">
    <source>
        <dbReference type="EMBL" id="MCQ4633406.1"/>
    </source>
</evidence>
<dbReference type="RefSeq" id="WP_256120018.1">
    <property type="nucleotide sequence ID" value="NZ_WHSB02000012.1"/>
</dbReference>
<name>A0ABT1RDY9_9HYPH</name>
<dbReference type="Pfam" id="PF04214">
    <property type="entry name" value="DUF411"/>
    <property type="match status" value="1"/>
</dbReference>
<evidence type="ECO:0000313" key="3">
    <source>
        <dbReference type="Proteomes" id="UP000996601"/>
    </source>
</evidence>
<sequence length="151" mass="16185">MKRREFIVALAATATFPVTTAFAATNADILTVHKDPNCGCCSLWADAYEKAGYRVEIVEEGDLLAIKQKLGVPLDMQGCHTAVYRGQFLEGHVPLEATRMLESRTDLAGLVVPGMPAGSLGMGDDPSATYDVIGVGKDGRTSVFLEVRPKI</sequence>
<protein>
    <submittedName>
        <fullName evidence="2">DUF411 domain-containing protein</fullName>
    </submittedName>
</protein>
<evidence type="ECO:0000256" key="1">
    <source>
        <dbReference type="SAM" id="SignalP"/>
    </source>
</evidence>
<accession>A0ABT1RDY9</accession>
<proteinExistence type="predicted"/>
<keyword evidence="1" id="KW-0732">Signal</keyword>
<reference evidence="2" key="1">
    <citation type="submission" date="2021-07" db="EMBL/GenBank/DDBJ databases">
        <title>Shinella sp. nov., a novel member of the genus Shinella from water.</title>
        <authorList>
            <person name="Deng Y."/>
        </authorList>
    </citation>
    <scope>NUCLEOTIDE SEQUENCE</scope>
    <source>
        <strain evidence="2">CPCC 100929</strain>
    </source>
</reference>